<organism evidence="2 3">
    <name type="scientific">Cephalotus follicularis</name>
    <name type="common">Albany pitcher plant</name>
    <dbReference type="NCBI Taxonomy" id="3775"/>
    <lineage>
        <taxon>Eukaryota</taxon>
        <taxon>Viridiplantae</taxon>
        <taxon>Streptophyta</taxon>
        <taxon>Embryophyta</taxon>
        <taxon>Tracheophyta</taxon>
        <taxon>Spermatophyta</taxon>
        <taxon>Magnoliopsida</taxon>
        <taxon>eudicotyledons</taxon>
        <taxon>Gunneridae</taxon>
        <taxon>Pentapetalae</taxon>
        <taxon>rosids</taxon>
        <taxon>fabids</taxon>
        <taxon>Oxalidales</taxon>
        <taxon>Cephalotaceae</taxon>
        <taxon>Cephalotus</taxon>
    </lineage>
</organism>
<name>A0A1Q3BVV4_CEPFO</name>
<feature type="domain" description="RNase H type-1" evidence="1">
    <location>
        <begin position="144"/>
        <end position="275"/>
    </location>
</feature>
<dbReference type="InterPro" id="IPR012337">
    <property type="entry name" value="RNaseH-like_sf"/>
</dbReference>
<dbReference type="InterPro" id="IPR002156">
    <property type="entry name" value="RNaseH_domain"/>
</dbReference>
<sequence length="286" mass="31183">MEEEKDAFYVVRKGDIIGIYKSLRDCQAQTGSSVCDPAVTVKKGYGLTKEAEGFLASRGLKHAGYTVGASDVKDETFGKLVPCPFQQPAMPSGKTSGNDSPPKRLQGVLQSDNSVNFIVVSILLQAKVYVIVSISFSIKTLCTSIHSCILEFDGASKGNPGPAGAGAVLRFKDQSKALRLSEGVGMATNNVAEYRSLILGLKYALNIGIKHICVKGDSKLVCMQVQGLWKINHEHLAVLCREARDLKDKFMSFQINHVMREFNSDADAQANLGINLMDGYIQEEWK</sequence>
<dbReference type="Gene3D" id="3.40.970.10">
    <property type="entry name" value="Ribonuclease H1, N-terminal domain"/>
    <property type="match status" value="1"/>
</dbReference>
<dbReference type="InterPro" id="IPR036397">
    <property type="entry name" value="RNaseH_sf"/>
</dbReference>
<dbReference type="PANTHER" id="PTHR46387">
    <property type="entry name" value="POLYNUCLEOTIDYL TRANSFERASE, RIBONUCLEASE H-LIKE SUPERFAMILY PROTEIN"/>
    <property type="match status" value="1"/>
</dbReference>
<dbReference type="FunCoup" id="A0A1Q3BVV4">
    <property type="interactions" value="57"/>
</dbReference>
<dbReference type="InterPro" id="IPR037056">
    <property type="entry name" value="RNase_H1_N_sf"/>
</dbReference>
<dbReference type="Gene3D" id="3.30.420.10">
    <property type="entry name" value="Ribonuclease H-like superfamily/Ribonuclease H"/>
    <property type="match status" value="1"/>
</dbReference>
<accession>A0A1Q3BVV4</accession>
<gene>
    <name evidence="2" type="ORF">CFOL_v3_15511</name>
</gene>
<dbReference type="GO" id="GO:0004523">
    <property type="term" value="F:RNA-DNA hybrid ribonuclease activity"/>
    <property type="evidence" value="ECO:0007669"/>
    <property type="project" value="InterPro"/>
</dbReference>
<dbReference type="PANTHER" id="PTHR46387:SF40">
    <property type="entry name" value="POLYNUCLEOTIDYL TRANSFERASE, RIBONUCLEASE H-LIKE SUPERFAMILY PROTEIN"/>
    <property type="match status" value="1"/>
</dbReference>
<dbReference type="EMBL" id="BDDD01000956">
    <property type="protein sequence ID" value="GAV72022.1"/>
    <property type="molecule type" value="Genomic_DNA"/>
</dbReference>
<dbReference type="OrthoDB" id="2016287at2759"/>
<evidence type="ECO:0000313" key="2">
    <source>
        <dbReference type="EMBL" id="GAV72022.1"/>
    </source>
</evidence>
<dbReference type="AlphaFoldDB" id="A0A1Q3BVV4"/>
<evidence type="ECO:0000313" key="3">
    <source>
        <dbReference type="Proteomes" id="UP000187406"/>
    </source>
</evidence>
<dbReference type="CDD" id="cd09279">
    <property type="entry name" value="RNase_HI_like"/>
    <property type="match status" value="1"/>
</dbReference>
<protein>
    <submittedName>
        <fullName evidence="2">RVT_3 domain-containing protein</fullName>
    </submittedName>
</protein>
<proteinExistence type="predicted"/>
<keyword evidence="3" id="KW-1185">Reference proteome</keyword>
<dbReference type="FunFam" id="3.30.420.10:FF:000076">
    <property type="entry name" value="RBR-type E3 ubiquitin transferase"/>
    <property type="match status" value="1"/>
</dbReference>
<dbReference type="STRING" id="3775.A0A1Q3BVV4"/>
<reference evidence="3" key="1">
    <citation type="submission" date="2016-04" db="EMBL/GenBank/DDBJ databases">
        <title>Cephalotus genome sequencing.</title>
        <authorList>
            <person name="Fukushima K."/>
            <person name="Hasebe M."/>
            <person name="Fang X."/>
        </authorList>
    </citation>
    <scope>NUCLEOTIDE SEQUENCE [LARGE SCALE GENOMIC DNA]</scope>
    <source>
        <strain evidence="3">cv. St1</strain>
    </source>
</reference>
<dbReference type="GO" id="GO:0003676">
    <property type="term" value="F:nucleic acid binding"/>
    <property type="evidence" value="ECO:0007669"/>
    <property type="project" value="InterPro"/>
</dbReference>
<evidence type="ECO:0000259" key="1">
    <source>
        <dbReference type="PROSITE" id="PS50879"/>
    </source>
</evidence>
<dbReference type="Proteomes" id="UP000187406">
    <property type="component" value="Unassembled WGS sequence"/>
</dbReference>
<dbReference type="SUPFAM" id="SSF53098">
    <property type="entry name" value="Ribonuclease H-like"/>
    <property type="match status" value="1"/>
</dbReference>
<dbReference type="InParanoid" id="A0A1Q3BVV4"/>
<dbReference type="Pfam" id="PF13456">
    <property type="entry name" value="RVT_3"/>
    <property type="match status" value="1"/>
</dbReference>
<dbReference type="PROSITE" id="PS50879">
    <property type="entry name" value="RNASE_H_1"/>
    <property type="match status" value="1"/>
</dbReference>
<comment type="caution">
    <text evidence="2">The sequence shown here is derived from an EMBL/GenBank/DDBJ whole genome shotgun (WGS) entry which is preliminary data.</text>
</comment>